<accession>A0A1Y5TU88</accession>
<feature type="compositionally biased region" description="Basic and acidic residues" evidence="1">
    <location>
        <begin position="20"/>
        <end position="31"/>
    </location>
</feature>
<organism evidence="2 3">
    <name type="scientific">Roseisalinus antarcticus</name>
    <dbReference type="NCBI Taxonomy" id="254357"/>
    <lineage>
        <taxon>Bacteria</taxon>
        <taxon>Pseudomonadati</taxon>
        <taxon>Pseudomonadota</taxon>
        <taxon>Alphaproteobacteria</taxon>
        <taxon>Rhodobacterales</taxon>
        <taxon>Roseobacteraceae</taxon>
        <taxon>Roseisalinus</taxon>
    </lineage>
</organism>
<keyword evidence="3" id="KW-1185">Reference proteome</keyword>
<sequence length="78" mass="8451">MPAEVVEGSVRLPVGQPPDAEGKAADEEARQAAKLERLRRARLGPKVTERREQEAEVAEITEVIEAGAMAFRQTAPKG</sequence>
<reference evidence="2 3" key="1">
    <citation type="submission" date="2017-03" db="EMBL/GenBank/DDBJ databases">
        <authorList>
            <person name="Afonso C.L."/>
            <person name="Miller P.J."/>
            <person name="Scott M.A."/>
            <person name="Spackman E."/>
            <person name="Goraichik I."/>
            <person name="Dimitrov K.M."/>
            <person name="Suarez D.L."/>
            <person name="Swayne D.E."/>
        </authorList>
    </citation>
    <scope>NUCLEOTIDE SEQUENCE [LARGE SCALE GENOMIC DNA]</scope>
    <source>
        <strain evidence="2 3">CECT 7023</strain>
    </source>
</reference>
<dbReference type="EMBL" id="FWFZ01000022">
    <property type="protein sequence ID" value="SLN70303.1"/>
    <property type="molecule type" value="Genomic_DNA"/>
</dbReference>
<proteinExistence type="predicted"/>
<dbReference type="AlphaFoldDB" id="A0A1Y5TU88"/>
<dbReference type="RefSeq" id="WP_085880224.1">
    <property type="nucleotide sequence ID" value="NZ_FWFZ01000022.1"/>
</dbReference>
<gene>
    <name evidence="2" type="ORF">ROA7023_03447</name>
</gene>
<protein>
    <submittedName>
        <fullName evidence="2">Uncharacterized protein</fullName>
    </submittedName>
</protein>
<feature type="region of interest" description="Disordered" evidence="1">
    <location>
        <begin position="1"/>
        <end position="31"/>
    </location>
</feature>
<dbReference type="Proteomes" id="UP000193900">
    <property type="component" value="Unassembled WGS sequence"/>
</dbReference>
<evidence type="ECO:0000313" key="3">
    <source>
        <dbReference type="Proteomes" id="UP000193900"/>
    </source>
</evidence>
<evidence type="ECO:0000313" key="2">
    <source>
        <dbReference type="EMBL" id="SLN70303.1"/>
    </source>
</evidence>
<evidence type="ECO:0000256" key="1">
    <source>
        <dbReference type="SAM" id="MobiDB-lite"/>
    </source>
</evidence>
<name>A0A1Y5TU88_9RHOB</name>